<keyword evidence="1" id="KW-0614">Plasmid</keyword>
<dbReference type="Proteomes" id="UP001060919">
    <property type="component" value="Plasmid pAUEb"/>
</dbReference>
<gene>
    <name evidence="1" type="ORF">AsAng_0064740</name>
</gene>
<protein>
    <submittedName>
        <fullName evidence="1">Uncharacterized protein</fullName>
    </submittedName>
</protein>
<accession>A0A915YM74</accession>
<evidence type="ECO:0000313" key="1">
    <source>
        <dbReference type="EMBL" id="BDS15690.1"/>
    </source>
</evidence>
<dbReference type="KEGG" id="aup:AsAng_0064740"/>
<sequence length="88" mass="10048">MEQTSKNNPYDGLNDFLSKNRSSLSVEEVKQLKKLLSTIEEDLSESTGGSNNKETLDTKKNTVMNALKQLMGFILKHEIYSYVKEFLD</sequence>
<keyword evidence="2" id="KW-1185">Reference proteome</keyword>
<dbReference type="RefSeq" id="WP_264793726.1">
    <property type="nucleotide sequence ID" value="NZ_AP026869.1"/>
</dbReference>
<reference evidence="1" key="1">
    <citation type="submission" date="2022-09" db="EMBL/GenBank/DDBJ databases">
        <title>Aureispira anguillicida sp. nov., isolated from Leptocephalus of Japanese eel Anguilla japonica.</title>
        <authorList>
            <person name="Yuasa K."/>
            <person name="Mekata T."/>
            <person name="Ikunari K."/>
        </authorList>
    </citation>
    <scope>NUCLEOTIDE SEQUENCE</scope>
    <source>
        <strain evidence="1">EL160426</strain>
        <plasmid evidence="1">pAUEb</plasmid>
    </source>
</reference>
<proteinExistence type="predicted"/>
<organism evidence="1 2">
    <name type="scientific">Aureispira anguillae</name>
    <dbReference type="NCBI Taxonomy" id="2864201"/>
    <lineage>
        <taxon>Bacteria</taxon>
        <taxon>Pseudomonadati</taxon>
        <taxon>Bacteroidota</taxon>
        <taxon>Saprospiria</taxon>
        <taxon>Saprospirales</taxon>
        <taxon>Saprospiraceae</taxon>
        <taxon>Aureispira</taxon>
    </lineage>
</organism>
<dbReference type="AlphaFoldDB" id="A0A915YM74"/>
<geneLocation type="plasmid" evidence="1 2">
    <name>pAUEb</name>
</geneLocation>
<dbReference type="EMBL" id="AP026869">
    <property type="protein sequence ID" value="BDS15690.1"/>
    <property type="molecule type" value="Genomic_DNA"/>
</dbReference>
<evidence type="ECO:0000313" key="2">
    <source>
        <dbReference type="Proteomes" id="UP001060919"/>
    </source>
</evidence>
<name>A0A915YM74_9BACT</name>